<dbReference type="RefSeq" id="WP_141149657.1">
    <property type="nucleotide sequence ID" value="NZ_VHLG01000009.1"/>
</dbReference>
<evidence type="ECO:0008006" key="3">
    <source>
        <dbReference type="Google" id="ProtNLM"/>
    </source>
</evidence>
<dbReference type="Proteomes" id="UP000318801">
    <property type="component" value="Unassembled WGS sequence"/>
</dbReference>
<name>A0A506U8N1_9HYPH</name>
<sequence>MIRFLLKTAFLFFCLLLILPFFSTYLTGEPASQDNAEAPNAAEIGGAVTAARGTIEYMSGLCGEKPEVCVNGVKIIDFLRHRAGEGANVAYRYLGQHFDDGDVQNTNVATISPDTRQVRLAAEPPEAVPAKTATPSPDTVITGAIEEAALSQPQAPVAPAPPETLTAAARPDLAGIRLDVPLPTPRPY</sequence>
<reference evidence="1 2" key="1">
    <citation type="submission" date="2019-06" db="EMBL/GenBank/DDBJ databases">
        <authorList>
            <person name="Li M."/>
        </authorList>
    </citation>
    <scope>NUCLEOTIDE SEQUENCE [LARGE SCALE GENOMIC DNA]</scope>
    <source>
        <strain evidence="1 2">BGMRC2036</strain>
    </source>
</reference>
<proteinExistence type="predicted"/>
<comment type="caution">
    <text evidence="1">The sequence shown here is derived from an EMBL/GenBank/DDBJ whole genome shotgun (WGS) entry which is preliminary data.</text>
</comment>
<dbReference type="OrthoDB" id="7923950at2"/>
<dbReference type="AlphaFoldDB" id="A0A506U8N1"/>
<protein>
    <recommendedName>
        <fullName evidence="3">DUF5330 domain-containing protein</fullName>
    </recommendedName>
</protein>
<keyword evidence="2" id="KW-1185">Reference proteome</keyword>
<dbReference type="EMBL" id="VHLG01000009">
    <property type="protein sequence ID" value="TPW29461.1"/>
    <property type="molecule type" value="Genomic_DNA"/>
</dbReference>
<dbReference type="InterPro" id="IPR035220">
    <property type="entry name" value="DUF5330"/>
</dbReference>
<gene>
    <name evidence="1" type="ORF">FJU08_14095</name>
</gene>
<evidence type="ECO:0000313" key="2">
    <source>
        <dbReference type="Proteomes" id="UP000318801"/>
    </source>
</evidence>
<dbReference type="Pfam" id="PF17264">
    <property type="entry name" value="DUF5330"/>
    <property type="match status" value="1"/>
</dbReference>
<evidence type="ECO:0000313" key="1">
    <source>
        <dbReference type="EMBL" id="TPW29461.1"/>
    </source>
</evidence>
<organism evidence="1 2">
    <name type="scientific">Martelella alba</name>
    <dbReference type="NCBI Taxonomy" id="2590451"/>
    <lineage>
        <taxon>Bacteria</taxon>
        <taxon>Pseudomonadati</taxon>
        <taxon>Pseudomonadota</taxon>
        <taxon>Alphaproteobacteria</taxon>
        <taxon>Hyphomicrobiales</taxon>
        <taxon>Aurantimonadaceae</taxon>
        <taxon>Martelella</taxon>
    </lineage>
</organism>
<accession>A0A506U8N1</accession>